<reference evidence="2 3" key="1">
    <citation type="submission" date="2017-03" db="EMBL/GenBank/DDBJ databases">
        <title>Whole genome sequences of fourteen strains of Bradyrhizobium canariense and one strain of Bradyrhizobium japonicum isolated from Lupinus (Papilionoideae: Genisteae) species in Algeria.</title>
        <authorList>
            <person name="Crovadore J."/>
            <person name="Chekireb D."/>
            <person name="Brachmann A."/>
            <person name="Chablais R."/>
            <person name="Cochard B."/>
            <person name="Lefort F."/>
        </authorList>
    </citation>
    <scope>NUCLEOTIDE SEQUENCE [LARGE SCALE GENOMIC DNA]</scope>
    <source>
        <strain evidence="2 3">UBMAN05</strain>
    </source>
</reference>
<protein>
    <recommendedName>
        <fullName evidence="4">Enamine deaminase RidA, house cleaning of reactive enamine intermediates, YjgF/YER057c/UK114 family</fullName>
    </recommendedName>
</protein>
<accession>A0ABX3WSM8</accession>
<sequence length="176" mass="19424">MQRDEINAAATIYKEAAYFDVPWEDAYGYAQAIKVGDTIHVSGQLSHDDNGNLIAPASLDESGKPAEFSMMEQQMRATYANAAKLLARFGATLDNVVEETLYVLDVGAAFAVAGRVRKEAYGTARPQCTSNLIGVLRLAFPEQLIEITFTARLSEQKRSHHDNSPMSRVNEHDTRT</sequence>
<dbReference type="InterPro" id="IPR006175">
    <property type="entry name" value="YjgF/YER057c/UK114"/>
</dbReference>
<dbReference type="EMBL" id="NAFK01000177">
    <property type="protein sequence ID" value="OSJ21092.1"/>
    <property type="molecule type" value="Genomic_DNA"/>
</dbReference>
<evidence type="ECO:0000313" key="3">
    <source>
        <dbReference type="Proteomes" id="UP000193884"/>
    </source>
</evidence>
<dbReference type="Proteomes" id="UP000193884">
    <property type="component" value="Unassembled WGS sequence"/>
</dbReference>
<proteinExistence type="predicted"/>
<keyword evidence="3" id="KW-1185">Reference proteome</keyword>
<dbReference type="Pfam" id="PF01042">
    <property type="entry name" value="Ribonuc_L-PSP"/>
    <property type="match status" value="1"/>
</dbReference>
<dbReference type="RefSeq" id="WP_085385731.1">
    <property type="nucleotide sequence ID" value="NZ_NAFJ01000157.1"/>
</dbReference>
<dbReference type="SUPFAM" id="SSF55298">
    <property type="entry name" value="YjgF-like"/>
    <property type="match status" value="1"/>
</dbReference>
<dbReference type="Gene3D" id="3.30.1330.40">
    <property type="entry name" value="RutC-like"/>
    <property type="match status" value="1"/>
</dbReference>
<dbReference type="PANTHER" id="PTHR43857:SF1">
    <property type="entry name" value="YJGH FAMILY PROTEIN"/>
    <property type="match status" value="1"/>
</dbReference>
<organism evidence="2 3">
    <name type="scientific">Bradyrhizobium canariense</name>
    <dbReference type="NCBI Taxonomy" id="255045"/>
    <lineage>
        <taxon>Bacteria</taxon>
        <taxon>Pseudomonadati</taxon>
        <taxon>Pseudomonadota</taxon>
        <taxon>Alphaproteobacteria</taxon>
        <taxon>Hyphomicrobiales</taxon>
        <taxon>Nitrobacteraceae</taxon>
        <taxon>Bradyrhizobium</taxon>
    </lineage>
</organism>
<evidence type="ECO:0008006" key="4">
    <source>
        <dbReference type="Google" id="ProtNLM"/>
    </source>
</evidence>
<comment type="caution">
    <text evidence="2">The sequence shown here is derived from an EMBL/GenBank/DDBJ whole genome shotgun (WGS) entry which is preliminary data.</text>
</comment>
<evidence type="ECO:0000256" key="1">
    <source>
        <dbReference type="SAM" id="MobiDB-lite"/>
    </source>
</evidence>
<feature type="region of interest" description="Disordered" evidence="1">
    <location>
        <begin position="155"/>
        <end position="176"/>
    </location>
</feature>
<dbReference type="PANTHER" id="PTHR43857">
    <property type="entry name" value="BLR7761 PROTEIN"/>
    <property type="match status" value="1"/>
</dbReference>
<gene>
    <name evidence="2" type="ORF">BST63_35880</name>
</gene>
<name>A0ABX3WSM8_9BRAD</name>
<dbReference type="InterPro" id="IPR035959">
    <property type="entry name" value="RutC-like_sf"/>
</dbReference>
<evidence type="ECO:0000313" key="2">
    <source>
        <dbReference type="EMBL" id="OSJ21092.1"/>
    </source>
</evidence>